<feature type="binding site" evidence="8">
    <location>
        <position position="229"/>
    </location>
    <ligand>
        <name>Zn(2+)</name>
        <dbReference type="ChEBI" id="CHEBI:29105"/>
        <label>1</label>
    </ligand>
</feature>
<dbReference type="RefSeq" id="WP_103082793.1">
    <property type="nucleotide sequence ID" value="NZ_CP021850.1"/>
</dbReference>
<dbReference type="CDD" id="cd05656">
    <property type="entry name" value="M42_Frv"/>
    <property type="match status" value="1"/>
</dbReference>
<feature type="binding site" evidence="8">
    <location>
        <position position="174"/>
    </location>
    <ligand>
        <name>Zn(2+)</name>
        <dbReference type="ChEBI" id="CHEBI:29105"/>
        <label>1</label>
    </ligand>
</feature>
<evidence type="ECO:0000256" key="7">
    <source>
        <dbReference type="PIRSR" id="PIRSR001123-1"/>
    </source>
</evidence>
<evidence type="ECO:0000256" key="1">
    <source>
        <dbReference type="ARBA" id="ARBA00006272"/>
    </source>
</evidence>
<keyword evidence="4 8" id="KW-0479">Metal-binding</keyword>
<protein>
    <submittedName>
        <fullName evidence="9">Aminopeptidase</fullName>
    </submittedName>
</protein>
<evidence type="ECO:0000256" key="5">
    <source>
        <dbReference type="ARBA" id="ARBA00022801"/>
    </source>
</evidence>
<comment type="cofactor">
    <cofactor evidence="8">
        <name>a divalent metal cation</name>
        <dbReference type="ChEBI" id="CHEBI:60240"/>
    </cofactor>
    <text evidence="8">Binds 2 divalent metal cations per subunit.</text>
</comment>
<feature type="binding site" evidence="8">
    <location>
        <position position="313"/>
    </location>
    <ligand>
        <name>Zn(2+)</name>
        <dbReference type="ChEBI" id="CHEBI:29105"/>
        <label>2</label>
    </ligand>
</feature>
<dbReference type="GO" id="GO:0004177">
    <property type="term" value="F:aminopeptidase activity"/>
    <property type="evidence" value="ECO:0007669"/>
    <property type="project" value="UniProtKB-UniRule"/>
</dbReference>
<reference evidence="9 10" key="1">
    <citation type="submission" date="2017-06" db="EMBL/GenBank/DDBJ databases">
        <title>Investigating the central metabolism of Clostridium thermosuccinogenes.</title>
        <authorList>
            <person name="Koendjbiharie J.G."/>
            <person name="van Kranenburg R."/>
        </authorList>
    </citation>
    <scope>NUCLEOTIDE SEQUENCE [LARGE SCALE GENOMIC DNA]</scope>
    <source>
        <strain evidence="9 10">DSM 5806</strain>
    </source>
</reference>
<gene>
    <name evidence="9" type="ORF">CDQ84_16250</name>
</gene>
<proteinExistence type="inferred from homology"/>
<dbReference type="PANTHER" id="PTHR32481:SF0">
    <property type="entry name" value="AMINOPEPTIDASE YPDE-RELATED"/>
    <property type="match status" value="1"/>
</dbReference>
<feature type="binding site" evidence="8">
    <location>
        <position position="207"/>
    </location>
    <ligand>
        <name>Zn(2+)</name>
        <dbReference type="ChEBI" id="CHEBI:29105"/>
        <label>2</label>
    </ligand>
</feature>
<evidence type="ECO:0000256" key="6">
    <source>
        <dbReference type="PIRNR" id="PIRNR001123"/>
    </source>
</evidence>
<dbReference type="InterPro" id="IPR008007">
    <property type="entry name" value="Peptidase_M42"/>
</dbReference>
<evidence type="ECO:0000256" key="2">
    <source>
        <dbReference type="ARBA" id="ARBA00022438"/>
    </source>
</evidence>
<keyword evidence="10" id="KW-1185">Reference proteome</keyword>
<dbReference type="InterPro" id="IPR023367">
    <property type="entry name" value="Peptidase_M42_dom2"/>
</dbReference>
<sequence>MDYTELLKKLSTSSAVSGQENGIFSFVKSIFEEYCDHVEADKFFNIIGFKKGSGNGKKVMITAHCDEIGLMVKDIEDNGFVRVTTVGGIDARILLAQEVVIHGKKDLYGVIGAKPPHLLKPEEAQKAVKIKDLYIDTGIETSKLKEMVSIGDTITLKGSPSVLQGSRFSSKAMDNRASVLAMVETMKQLSTRKHDADVYFVATVQEEVGAAGAEIAAYNIDPDIAIVIDACHGEMPDCPKDSIFSLGKGPAIGVGPVLHRNLYRKLVDVAKEENIPYQIDVEPGNTGTEAWETQVSRSGIPTALLSIPVRYMHTPVETLDVNDVKNTGKLAADFVSMPAKEMEGLLCF</sequence>
<dbReference type="Pfam" id="PF05343">
    <property type="entry name" value="Peptidase_M42"/>
    <property type="match status" value="1"/>
</dbReference>
<dbReference type="KEGG" id="cthd:CDO33_07335"/>
<keyword evidence="2 9" id="KW-0031">Aminopeptidase</keyword>
<dbReference type="OrthoDB" id="9772053at2"/>
<dbReference type="InterPro" id="IPR051464">
    <property type="entry name" value="Peptidase_M42_aminopept"/>
</dbReference>
<comment type="similarity">
    <text evidence="1 6">Belongs to the peptidase M42 family.</text>
</comment>
<dbReference type="SUPFAM" id="SSF53187">
    <property type="entry name" value="Zn-dependent exopeptidases"/>
    <property type="match status" value="1"/>
</dbReference>
<accession>A0A2K2F8H4</accession>
<evidence type="ECO:0000313" key="9">
    <source>
        <dbReference type="EMBL" id="PNT95829.1"/>
    </source>
</evidence>
<comment type="caution">
    <text evidence="9">The sequence shown here is derived from an EMBL/GenBank/DDBJ whole genome shotgun (WGS) entry which is preliminary data.</text>
</comment>
<dbReference type="EMBL" id="NIOJ01000058">
    <property type="protein sequence ID" value="PNT95829.1"/>
    <property type="molecule type" value="Genomic_DNA"/>
</dbReference>
<name>A0A2K2F8H4_9CLOT</name>
<dbReference type="AlphaFoldDB" id="A0A2K2F8H4"/>
<feature type="binding site" evidence="8">
    <location>
        <position position="174"/>
    </location>
    <ligand>
        <name>Zn(2+)</name>
        <dbReference type="ChEBI" id="CHEBI:29105"/>
        <label>2</label>
    </ligand>
</feature>
<evidence type="ECO:0000256" key="8">
    <source>
        <dbReference type="PIRSR" id="PIRSR001123-2"/>
    </source>
</evidence>
<feature type="active site" description="Proton acceptor" evidence="7">
    <location>
        <position position="206"/>
    </location>
</feature>
<keyword evidence="3" id="KW-0645">Protease</keyword>
<evidence type="ECO:0000313" key="10">
    <source>
        <dbReference type="Proteomes" id="UP000236151"/>
    </source>
</evidence>
<dbReference type="PIRSF" id="PIRSF001123">
    <property type="entry name" value="PepA_GA"/>
    <property type="match status" value="1"/>
</dbReference>
<evidence type="ECO:0000256" key="3">
    <source>
        <dbReference type="ARBA" id="ARBA00022670"/>
    </source>
</evidence>
<dbReference type="GO" id="GO:0006508">
    <property type="term" value="P:proteolysis"/>
    <property type="evidence" value="ECO:0007669"/>
    <property type="project" value="UniProtKB-KW"/>
</dbReference>
<feature type="binding site" evidence="8">
    <location>
        <position position="64"/>
    </location>
    <ligand>
        <name>Zn(2+)</name>
        <dbReference type="ChEBI" id="CHEBI:29105"/>
        <label>1</label>
    </ligand>
</feature>
<dbReference type="SUPFAM" id="SSF101821">
    <property type="entry name" value="Aminopeptidase/glucanase lid domain"/>
    <property type="match status" value="1"/>
</dbReference>
<dbReference type="Gene3D" id="2.40.30.40">
    <property type="entry name" value="Peptidase M42, domain 2"/>
    <property type="match status" value="1"/>
</dbReference>
<evidence type="ECO:0000256" key="4">
    <source>
        <dbReference type="ARBA" id="ARBA00022723"/>
    </source>
</evidence>
<dbReference type="GO" id="GO:0046872">
    <property type="term" value="F:metal ion binding"/>
    <property type="evidence" value="ECO:0007669"/>
    <property type="project" value="UniProtKB-UniRule"/>
</dbReference>
<dbReference type="Proteomes" id="UP000236151">
    <property type="component" value="Unassembled WGS sequence"/>
</dbReference>
<dbReference type="Gene3D" id="3.40.630.10">
    <property type="entry name" value="Zn peptidases"/>
    <property type="match status" value="1"/>
</dbReference>
<keyword evidence="5" id="KW-0378">Hydrolase</keyword>
<dbReference type="PANTHER" id="PTHR32481">
    <property type="entry name" value="AMINOPEPTIDASE"/>
    <property type="match status" value="1"/>
</dbReference>
<organism evidence="9 10">
    <name type="scientific">Clostridium thermosuccinogenes</name>
    <dbReference type="NCBI Taxonomy" id="84032"/>
    <lineage>
        <taxon>Bacteria</taxon>
        <taxon>Bacillati</taxon>
        <taxon>Bacillota</taxon>
        <taxon>Clostridia</taxon>
        <taxon>Eubacteriales</taxon>
        <taxon>Clostridiaceae</taxon>
        <taxon>Clostridium</taxon>
    </lineage>
</organism>